<name>A0A5D3BCS9_CUCMM</name>
<dbReference type="EMBL" id="SSTD01018683">
    <property type="protein sequence ID" value="TYJ97632.1"/>
    <property type="molecule type" value="Genomic_DNA"/>
</dbReference>
<protein>
    <submittedName>
        <fullName evidence="1">Gag/pol protein</fullName>
    </submittedName>
</protein>
<sequence length="265" mass="30816">MRDYMLVYGVKDLILIRYIDSYFQIDKDYRKSTLGLVFTLNEGVVVCYSIKQGCIADLLWRLSYSNLYFYMLSLLLMKERNERFQRSSETHHELEFNKKLQGSTRKFFAKELDEEANGLLLHVISWRDFIKGLGGHISTWSRRVIFGTGQVMAPQERSRRGSQVITGVQGTRTVDRVQESDEMSCNAHNLVGQNVLESMFDRFTKKLNDHFMPTPTTMCKRFGIERLKALRAMTFEGTTNPVDAKKWLSLIEKCFGVWSASKKEK</sequence>
<dbReference type="AlphaFoldDB" id="A0A5D3BCS9"/>
<accession>A0A5D3BCS9</accession>
<dbReference type="Proteomes" id="UP000321947">
    <property type="component" value="Unassembled WGS sequence"/>
</dbReference>
<evidence type="ECO:0000313" key="1">
    <source>
        <dbReference type="EMBL" id="TYJ97632.1"/>
    </source>
</evidence>
<gene>
    <name evidence="1" type="ORF">E5676_scaffold469G00160</name>
</gene>
<evidence type="ECO:0000313" key="2">
    <source>
        <dbReference type="Proteomes" id="UP000321947"/>
    </source>
</evidence>
<comment type="caution">
    <text evidence="1">The sequence shown here is derived from an EMBL/GenBank/DDBJ whole genome shotgun (WGS) entry which is preliminary data.</text>
</comment>
<proteinExistence type="predicted"/>
<reference evidence="1 2" key="1">
    <citation type="submission" date="2019-08" db="EMBL/GenBank/DDBJ databases">
        <title>Draft genome sequences of two oriental melons (Cucumis melo L. var makuwa).</title>
        <authorList>
            <person name="Kwon S.-Y."/>
        </authorList>
    </citation>
    <scope>NUCLEOTIDE SEQUENCE [LARGE SCALE GENOMIC DNA]</scope>
    <source>
        <strain evidence="2">cv. Chang Bougi</strain>
        <tissue evidence="1">Leaf</tissue>
    </source>
</reference>
<organism evidence="1 2">
    <name type="scientific">Cucumis melo var. makuwa</name>
    <name type="common">Oriental melon</name>
    <dbReference type="NCBI Taxonomy" id="1194695"/>
    <lineage>
        <taxon>Eukaryota</taxon>
        <taxon>Viridiplantae</taxon>
        <taxon>Streptophyta</taxon>
        <taxon>Embryophyta</taxon>
        <taxon>Tracheophyta</taxon>
        <taxon>Spermatophyta</taxon>
        <taxon>Magnoliopsida</taxon>
        <taxon>eudicotyledons</taxon>
        <taxon>Gunneridae</taxon>
        <taxon>Pentapetalae</taxon>
        <taxon>rosids</taxon>
        <taxon>fabids</taxon>
        <taxon>Cucurbitales</taxon>
        <taxon>Cucurbitaceae</taxon>
        <taxon>Benincaseae</taxon>
        <taxon>Cucumis</taxon>
    </lineage>
</organism>